<accession>A0AAN7YKM6</accession>
<gene>
    <name evidence="4" type="ORF">LTR62_003240</name>
</gene>
<name>A0AAN7YKM6_9PEZI</name>
<feature type="chain" id="PRO_5043020304" description="Cutinase" evidence="3">
    <location>
        <begin position="29"/>
        <end position="389"/>
    </location>
</feature>
<dbReference type="Pfam" id="PF01083">
    <property type="entry name" value="Cutinase"/>
    <property type="match status" value="1"/>
</dbReference>
<dbReference type="InterPro" id="IPR029058">
    <property type="entry name" value="AB_hydrolase_fold"/>
</dbReference>
<organism evidence="4 5">
    <name type="scientific">Meristemomyces frigidus</name>
    <dbReference type="NCBI Taxonomy" id="1508187"/>
    <lineage>
        <taxon>Eukaryota</taxon>
        <taxon>Fungi</taxon>
        <taxon>Dikarya</taxon>
        <taxon>Ascomycota</taxon>
        <taxon>Pezizomycotina</taxon>
        <taxon>Dothideomycetes</taxon>
        <taxon>Dothideomycetidae</taxon>
        <taxon>Mycosphaerellales</taxon>
        <taxon>Teratosphaeriaceae</taxon>
        <taxon>Meristemomyces</taxon>
    </lineage>
</organism>
<evidence type="ECO:0000256" key="2">
    <source>
        <dbReference type="ARBA" id="ARBA00023157"/>
    </source>
</evidence>
<dbReference type="AlphaFoldDB" id="A0AAN7YKM6"/>
<dbReference type="SMART" id="SM01110">
    <property type="entry name" value="Cutinase"/>
    <property type="match status" value="1"/>
</dbReference>
<evidence type="ECO:0008006" key="6">
    <source>
        <dbReference type="Google" id="ProtNLM"/>
    </source>
</evidence>
<evidence type="ECO:0000313" key="5">
    <source>
        <dbReference type="Proteomes" id="UP001310890"/>
    </source>
</evidence>
<keyword evidence="2" id="KW-1015">Disulfide bond</keyword>
<proteinExistence type="predicted"/>
<dbReference type="InterPro" id="IPR000675">
    <property type="entry name" value="Cutinase/axe"/>
</dbReference>
<dbReference type="Gene3D" id="3.40.50.1820">
    <property type="entry name" value="alpha/beta hydrolase"/>
    <property type="match status" value="1"/>
</dbReference>
<dbReference type="PANTHER" id="PTHR33630">
    <property type="entry name" value="CUTINASE RV1984C-RELATED-RELATED"/>
    <property type="match status" value="1"/>
</dbReference>
<comment type="caution">
    <text evidence="4">The sequence shown here is derived from an EMBL/GenBank/DDBJ whole genome shotgun (WGS) entry which is preliminary data.</text>
</comment>
<dbReference type="PANTHER" id="PTHR33630:SF13">
    <property type="entry name" value="ACETYLXYLAN ESTERASE"/>
    <property type="match status" value="1"/>
</dbReference>
<feature type="signal peptide" evidence="3">
    <location>
        <begin position="1"/>
        <end position="28"/>
    </location>
</feature>
<evidence type="ECO:0000313" key="4">
    <source>
        <dbReference type="EMBL" id="KAK5104828.1"/>
    </source>
</evidence>
<protein>
    <recommendedName>
        <fullName evidence="6">Cutinase</fullName>
    </recommendedName>
</protein>
<keyword evidence="3" id="KW-0732">Signal</keyword>
<evidence type="ECO:0000256" key="3">
    <source>
        <dbReference type="SAM" id="SignalP"/>
    </source>
</evidence>
<dbReference type="GO" id="GO:0052689">
    <property type="term" value="F:carboxylic ester hydrolase activity"/>
    <property type="evidence" value="ECO:0007669"/>
    <property type="project" value="UniProtKB-ARBA"/>
</dbReference>
<reference evidence="4" key="1">
    <citation type="submission" date="2023-08" db="EMBL/GenBank/DDBJ databases">
        <title>Black Yeasts Isolated from many extreme environments.</title>
        <authorList>
            <person name="Coleine C."/>
            <person name="Stajich J.E."/>
            <person name="Selbmann L."/>
        </authorList>
    </citation>
    <scope>NUCLEOTIDE SEQUENCE</scope>
    <source>
        <strain evidence="4">CCFEE 5401</strain>
    </source>
</reference>
<sequence>MPSSATISFSSFLASLLATFCFPVVTNAQDPCAVCDDVHFMLARGNNEPYPGRQAALVEATCDGLASCGYENIYYSALYTDLYCQTAYDGAIAGSVQITAYAEKCPHSKIILAGYSQGGQIASDILGGGGGYSFNGCFQPYTPAIDRSTSPGNQIAAVMIFGDTRHTANQTYNYGNGSSLDGWFPRNTTQLANLDAYAPIMRNWCVSSDPVCAANQTSYNEASHLDYFDIDSGMAASFIKSVASLTETDTAFTTAIPTSLSGTVQNYATIGTATPSGSVSLDTTWTSSTSYPACTATSYSRAVATTNATMTGSTASTSSASGGSVTASVASVFPVTASSAANAVATPNATVSGKTGTATSGAVAFVGMDGVRYSLAAGMIATFVLALAL</sequence>
<evidence type="ECO:0000256" key="1">
    <source>
        <dbReference type="ARBA" id="ARBA00022801"/>
    </source>
</evidence>
<dbReference type="SUPFAM" id="SSF53474">
    <property type="entry name" value="alpha/beta-Hydrolases"/>
    <property type="match status" value="1"/>
</dbReference>
<dbReference type="EMBL" id="JAVRRL010000211">
    <property type="protein sequence ID" value="KAK5104828.1"/>
    <property type="molecule type" value="Genomic_DNA"/>
</dbReference>
<dbReference type="Proteomes" id="UP001310890">
    <property type="component" value="Unassembled WGS sequence"/>
</dbReference>
<keyword evidence="1" id="KW-0378">Hydrolase</keyword>